<name>A0A537JXR7_9BACT</name>
<evidence type="ECO:0000313" key="1">
    <source>
        <dbReference type="EMBL" id="TMI88338.1"/>
    </source>
</evidence>
<accession>A0A537JXR7</accession>
<organism evidence="1 2">
    <name type="scientific">Candidatus Segetimicrobium genomatis</name>
    <dbReference type="NCBI Taxonomy" id="2569760"/>
    <lineage>
        <taxon>Bacteria</taxon>
        <taxon>Bacillati</taxon>
        <taxon>Candidatus Sysuimicrobiota</taxon>
        <taxon>Candidatus Sysuimicrobiia</taxon>
        <taxon>Candidatus Sysuimicrobiales</taxon>
        <taxon>Candidatus Segetimicrobiaceae</taxon>
        <taxon>Candidatus Segetimicrobium</taxon>
    </lineage>
</organism>
<dbReference type="AlphaFoldDB" id="A0A537JXR7"/>
<proteinExistence type="predicted"/>
<gene>
    <name evidence="1" type="ORF">E6H00_12965</name>
</gene>
<dbReference type="Proteomes" id="UP000318509">
    <property type="component" value="Unassembled WGS sequence"/>
</dbReference>
<dbReference type="EMBL" id="VBAK01000141">
    <property type="protein sequence ID" value="TMI88338.1"/>
    <property type="molecule type" value="Genomic_DNA"/>
</dbReference>
<evidence type="ECO:0000313" key="2">
    <source>
        <dbReference type="Proteomes" id="UP000318509"/>
    </source>
</evidence>
<sequence length="80" mass="9113">MAVEETPSYKAPGWYAAELQARIRAALDLAAHYGTIDGEDHKMWVIDQMVRRLTGGTYPSWCADRIDEQRGYTWRQGIAP</sequence>
<reference evidence="1 2" key="1">
    <citation type="journal article" date="2019" name="Nat. Microbiol.">
        <title>Mediterranean grassland soil C-N compound turnover is dependent on rainfall and depth, and is mediated by genomically divergent microorganisms.</title>
        <authorList>
            <person name="Diamond S."/>
            <person name="Andeer P.F."/>
            <person name="Li Z."/>
            <person name="Crits-Christoph A."/>
            <person name="Burstein D."/>
            <person name="Anantharaman K."/>
            <person name="Lane K.R."/>
            <person name="Thomas B.C."/>
            <person name="Pan C."/>
            <person name="Northen T.R."/>
            <person name="Banfield J.F."/>
        </authorList>
    </citation>
    <scope>NUCLEOTIDE SEQUENCE [LARGE SCALE GENOMIC DNA]</scope>
    <source>
        <strain evidence="1">NP_3</strain>
    </source>
</reference>
<protein>
    <submittedName>
        <fullName evidence="1">Uncharacterized protein</fullName>
    </submittedName>
</protein>
<comment type="caution">
    <text evidence="1">The sequence shown here is derived from an EMBL/GenBank/DDBJ whole genome shotgun (WGS) entry which is preliminary data.</text>
</comment>